<name>A0AAV5SZL3_9BILA</name>
<feature type="compositionally biased region" description="Basic residues" evidence="1">
    <location>
        <begin position="8"/>
        <end position="23"/>
    </location>
</feature>
<accession>A0AAV5SZL3</accession>
<feature type="compositionally biased region" description="Basic residues" evidence="1">
    <location>
        <begin position="69"/>
        <end position="85"/>
    </location>
</feature>
<feature type="region of interest" description="Disordered" evidence="1">
    <location>
        <begin position="1"/>
        <end position="99"/>
    </location>
</feature>
<evidence type="ECO:0000313" key="4">
    <source>
        <dbReference type="EMBL" id="GMS88666.1"/>
    </source>
</evidence>
<dbReference type="SMART" id="SM00194">
    <property type="entry name" value="PTPc"/>
    <property type="match status" value="1"/>
</dbReference>
<dbReference type="PROSITE" id="PS50055">
    <property type="entry name" value="TYR_PHOSPHATASE_PTP"/>
    <property type="match status" value="1"/>
</dbReference>
<dbReference type="PANTHER" id="PTHR23219">
    <property type="entry name" value="TYROSINE-PROTEIN PHOSPHATASE C15H7.3-RELATED"/>
    <property type="match status" value="1"/>
</dbReference>
<dbReference type="EMBL" id="BTSX01000003">
    <property type="protein sequence ID" value="GMS88666.1"/>
    <property type="molecule type" value="Genomic_DNA"/>
</dbReference>
<dbReference type="InterPro" id="IPR029021">
    <property type="entry name" value="Prot-tyrosine_phosphatase-like"/>
</dbReference>
<proteinExistence type="predicted"/>
<dbReference type="Pfam" id="PF00102">
    <property type="entry name" value="Y_phosphatase"/>
    <property type="match status" value="1"/>
</dbReference>
<dbReference type="InterPro" id="IPR003595">
    <property type="entry name" value="Tyr_Pase_cat"/>
</dbReference>
<keyword evidence="5" id="KW-1185">Reference proteome</keyword>
<dbReference type="CDD" id="cd00047">
    <property type="entry name" value="PTPc"/>
    <property type="match status" value="1"/>
</dbReference>
<evidence type="ECO:0000256" key="1">
    <source>
        <dbReference type="SAM" id="MobiDB-lite"/>
    </source>
</evidence>
<dbReference type="PANTHER" id="PTHR23219:SF13">
    <property type="entry name" value="TYROSINE-PROTEIN PHOSPHATASE DOMAIN-CONTAINING PROTEIN"/>
    <property type="match status" value="1"/>
</dbReference>
<feature type="domain" description="Tyrosine specific protein phosphatases" evidence="3">
    <location>
        <begin position="313"/>
        <end position="383"/>
    </location>
</feature>
<dbReference type="SMART" id="SM00404">
    <property type="entry name" value="PTPc_motif"/>
    <property type="match status" value="1"/>
</dbReference>
<feature type="domain" description="Tyrosine-protein phosphatase" evidence="2">
    <location>
        <begin position="165"/>
        <end position="392"/>
    </location>
</feature>
<evidence type="ECO:0000259" key="3">
    <source>
        <dbReference type="PROSITE" id="PS50056"/>
    </source>
</evidence>
<dbReference type="SUPFAM" id="SSF52799">
    <property type="entry name" value="(Phosphotyrosine protein) phosphatases II"/>
    <property type="match status" value="1"/>
</dbReference>
<dbReference type="PRINTS" id="PR00700">
    <property type="entry name" value="PRTYPHPHTASE"/>
</dbReference>
<dbReference type="GO" id="GO:0004725">
    <property type="term" value="F:protein tyrosine phosphatase activity"/>
    <property type="evidence" value="ECO:0007669"/>
    <property type="project" value="InterPro"/>
</dbReference>
<organism evidence="4 5">
    <name type="scientific">Pristionchus entomophagus</name>
    <dbReference type="NCBI Taxonomy" id="358040"/>
    <lineage>
        <taxon>Eukaryota</taxon>
        <taxon>Metazoa</taxon>
        <taxon>Ecdysozoa</taxon>
        <taxon>Nematoda</taxon>
        <taxon>Chromadorea</taxon>
        <taxon>Rhabditida</taxon>
        <taxon>Rhabditina</taxon>
        <taxon>Diplogasteromorpha</taxon>
        <taxon>Diplogasteroidea</taxon>
        <taxon>Neodiplogasteridae</taxon>
        <taxon>Pristionchus</taxon>
    </lineage>
</organism>
<evidence type="ECO:0000259" key="2">
    <source>
        <dbReference type="PROSITE" id="PS50055"/>
    </source>
</evidence>
<sequence>GASMTNPPKKRSGGGGTRRKVHSMNRPVVEAPSINGPAPTRRQEDSTNRTVTGIEGGQQPRPTGGRSHALPKPKPPQKKTKRKKTRTLEETVDENDADAQPSMLIDIPANLAAKMTRSQMGRPMSEECSRQTPLLKAELLIDTNQAFVDNTNRKGWPAIGQEFLRDHKEMPGVNPLTRYTIALNAPPDTDFYDANKVEIPGVEPKFIVGSAPTLDPESRETFWRMVYDSNVTNIFYMENQPECSEEPFIPWNANDGKDYGKMFVSNKKVISGKRDAQAVLEVLPEGCSNSIIVRFAQCISWPLGVTIDSEPRKSVLHLVRLLKDEKGPVLVICKNGLAKSCMFVMVHSVISLLNAKALRDPMDVLLKLRADRWGAIQNEQQYLFIYQAVFDYISVKTVSVKNDAVKKKLFDYAKVKKPE</sequence>
<gene>
    <name evidence="4" type="ORF">PENTCL1PPCAC_10841</name>
</gene>
<reference evidence="4" key="1">
    <citation type="submission" date="2023-10" db="EMBL/GenBank/DDBJ databases">
        <title>Genome assembly of Pristionchus species.</title>
        <authorList>
            <person name="Yoshida K."/>
            <person name="Sommer R.J."/>
        </authorList>
    </citation>
    <scope>NUCLEOTIDE SEQUENCE</scope>
    <source>
        <strain evidence="4">RS0144</strain>
    </source>
</reference>
<dbReference type="Gene3D" id="3.90.190.10">
    <property type="entry name" value="Protein tyrosine phosphatase superfamily"/>
    <property type="match status" value="1"/>
</dbReference>
<evidence type="ECO:0008006" key="6">
    <source>
        <dbReference type="Google" id="ProtNLM"/>
    </source>
</evidence>
<dbReference type="InterPro" id="IPR000242">
    <property type="entry name" value="PTP_cat"/>
</dbReference>
<dbReference type="InterPro" id="IPR000387">
    <property type="entry name" value="Tyr_Pase_dom"/>
</dbReference>
<dbReference type="AlphaFoldDB" id="A0AAV5SZL3"/>
<evidence type="ECO:0000313" key="5">
    <source>
        <dbReference type="Proteomes" id="UP001432027"/>
    </source>
</evidence>
<protein>
    <recommendedName>
        <fullName evidence="6">Tyrosine phosphatase</fullName>
    </recommendedName>
</protein>
<dbReference type="Proteomes" id="UP001432027">
    <property type="component" value="Unassembled WGS sequence"/>
</dbReference>
<comment type="caution">
    <text evidence="4">The sequence shown here is derived from an EMBL/GenBank/DDBJ whole genome shotgun (WGS) entry which is preliminary data.</text>
</comment>
<dbReference type="PROSITE" id="PS50056">
    <property type="entry name" value="TYR_PHOSPHATASE_2"/>
    <property type="match status" value="1"/>
</dbReference>
<feature type="non-terminal residue" evidence="4">
    <location>
        <position position="1"/>
    </location>
</feature>